<sequence>MMKVNVVFFCINFVRILGQSVSDYEVLINKAIEEANSYTLDTDASRYKPKSEDIHDFGDFDYIILGGGTTGCVIANRLSEIQTSKVLILEAGQISNSVKTEIPSLYSQAGVSDFNWGFYSTPQKYGCQGFVNKSCPCPRGRGAGGTSLIHGLINSRANKIDFDRLAALGSSDWSYSNVLKYYKKSETLTQTNPLATIYPKYHGYNGPWSVENLNIENPRTTAFIGGNLELKSKKTDYNSAYEDGVSRLQVSKKDGKRADTATSYLVPILNRSNLVVSVESFVLKIEIDPETKCAQSVLFTKNGTVFRANAKREVILSAGAFNSPQILQLSGVGRRSELSKFNISVVSDLGAGENLIDHAVISLTLTHNTTDPEANLTKSIEDFLDNKGVLASTGAEGVVFFGKYPEIKLVNLASVPSPVPNVNLKVSRYSPSTLLDLALSNPKKSFGFLANVLATRSVGSVTLKSNSPYDYPLINSNVLSNAQDLENLYRLVEKVRSLTETNAFKKIDAKLVTPKLSACKGSEFDSKDYWFCVFKELAFPAYHPMGTCAMGKNPKKGAVVDPKLRVFGVKKLRVADASVFPFPIRAHPAANCVMLGEMVSDFVKNNKNKQCHC</sequence>
<keyword evidence="7" id="KW-1185">Reference proteome</keyword>
<evidence type="ECO:0000256" key="3">
    <source>
        <dbReference type="PIRSR" id="PIRSR000137-2"/>
    </source>
</evidence>
<dbReference type="Gene3D" id="3.50.50.60">
    <property type="entry name" value="FAD/NAD(P)-binding domain"/>
    <property type="match status" value="1"/>
</dbReference>
<dbReference type="PIRSF" id="PIRSF000137">
    <property type="entry name" value="Alcohol_oxidase"/>
    <property type="match status" value="1"/>
</dbReference>
<dbReference type="EMBL" id="OV121136">
    <property type="protein sequence ID" value="CAH0557965.1"/>
    <property type="molecule type" value="Genomic_DNA"/>
</dbReference>
<dbReference type="Pfam" id="PF00732">
    <property type="entry name" value="GMC_oxred_N"/>
    <property type="match status" value="1"/>
</dbReference>
<dbReference type="SUPFAM" id="SSF54373">
    <property type="entry name" value="FAD-linked reductases, C-terminal domain"/>
    <property type="match status" value="1"/>
</dbReference>
<dbReference type="Gene3D" id="3.30.560.10">
    <property type="entry name" value="Glucose Oxidase, domain 3"/>
    <property type="match status" value="1"/>
</dbReference>
<evidence type="ECO:0000313" key="6">
    <source>
        <dbReference type="EMBL" id="CAH0557965.1"/>
    </source>
</evidence>
<proteinExistence type="inferred from homology"/>
<dbReference type="PANTHER" id="PTHR11552">
    <property type="entry name" value="GLUCOSE-METHANOL-CHOLINE GMC OXIDOREDUCTASE"/>
    <property type="match status" value="1"/>
</dbReference>
<feature type="binding site" evidence="3">
    <location>
        <position position="146"/>
    </location>
    <ligand>
        <name>FAD</name>
        <dbReference type="ChEBI" id="CHEBI:57692"/>
    </ligand>
</feature>
<dbReference type="InterPro" id="IPR012132">
    <property type="entry name" value="GMC_OxRdtase"/>
</dbReference>
<keyword evidence="3" id="KW-0274">FAD</keyword>
<dbReference type="Pfam" id="PF05199">
    <property type="entry name" value="GMC_oxred_C"/>
    <property type="match status" value="1"/>
</dbReference>
<dbReference type="GO" id="GO:0016614">
    <property type="term" value="F:oxidoreductase activity, acting on CH-OH group of donors"/>
    <property type="evidence" value="ECO:0007669"/>
    <property type="project" value="InterPro"/>
</dbReference>
<dbReference type="InterPro" id="IPR000172">
    <property type="entry name" value="GMC_OxRdtase_N"/>
</dbReference>
<feature type="domain" description="Glucose-methanol-choline oxidoreductase N-terminal" evidence="5">
    <location>
        <begin position="319"/>
        <end position="333"/>
    </location>
</feature>
<dbReference type="Proteomes" id="UP001154078">
    <property type="component" value="Chromosome 5"/>
</dbReference>
<feature type="binding site" evidence="3">
    <location>
        <begin position="69"/>
        <end position="70"/>
    </location>
    <ligand>
        <name>FAD</name>
        <dbReference type="ChEBI" id="CHEBI:57692"/>
    </ligand>
</feature>
<accession>A0A9P0BAR5</accession>
<comment type="cofactor">
    <cofactor evidence="3">
        <name>FAD</name>
        <dbReference type="ChEBI" id="CHEBI:57692"/>
    </cofactor>
</comment>
<feature type="active site" description="Proton acceptor" evidence="2">
    <location>
        <position position="587"/>
    </location>
</feature>
<comment type="similarity">
    <text evidence="1">Belongs to the GMC oxidoreductase family.</text>
</comment>
<dbReference type="PROSITE" id="PS00624">
    <property type="entry name" value="GMC_OXRED_2"/>
    <property type="match status" value="1"/>
</dbReference>
<dbReference type="PANTHER" id="PTHR11552:SF158">
    <property type="entry name" value="GH23626P-RELATED"/>
    <property type="match status" value="1"/>
</dbReference>
<organism evidence="6 7">
    <name type="scientific">Brassicogethes aeneus</name>
    <name type="common">Rape pollen beetle</name>
    <name type="synonym">Meligethes aeneus</name>
    <dbReference type="NCBI Taxonomy" id="1431903"/>
    <lineage>
        <taxon>Eukaryota</taxon>
        <taxon>Metazoa</taxon>
        <taxon>Ecdysozoa</taxon>
        <taxon>Arthropoda</taxon>
        <taxon>Hexapoda</taxon>
        <taxon>Insecta</taxon>
        <taxon>Pterygota</taxon>
        <taxon>Neoptera</taxon>
        <taxon>Endopterygota</taxon>
        <taxon>Coleoptera</taxon>
        <taxon>Polyphaga</taxon>
        <taxon>Cucujiformia</taxon>
        <taxon>Nitidulidae</taxon>
        <taxon>Meligethinae</taxon>
        <taxon>Brassicogethes</taxon>
    </lineage>
</organism>
<feature type="active site" description="Proton donor" evidence="2">
    <location>
        <position position="543"/>
    </location>
</feature>
<dbReference type="OrthoDB" id="269227at2759"/>
<gene>
    <name evidence="6" type="ORF">MELIAE_LOCUS8550</name>
</gene>
<evidence type="ECO:0000256" key="2">
    <source>
        <dbReference type="PIRSR" id="PIRSR000137-1"/>
    </source>
</evidence>
<evidence type="ECO:0000313" key="7">
    <source>
        <dbReference type="Proteomes" id="UP001154078"/>
    </source>
</evidence>
<evidence type="ECO:0000256" key="1">
    <source>
        <dbReference type="ARBA" id="ARBA00010790"/>
    </source>
</evidence>
<dbReference type="GO" id="GO:0050660">
    <property type="term" value="F:flavin adenine dinucleotide binding"/>
    <property type="evidence" value="ECO:0007669"/>
    <property type="project" value="InterPro"/>
</dbReference>
<keyword evidence="3" id="KW-0285">Flavoprotein</keyword>
<feature type="signal peptide" evidence="4">
    <location>
        <begin position="1"/>
        <end position="18"/>
    </location>
</feature>
<protein>
    <recommendedName>
        <fullName evidence="5">Glucose-methanol-choline oxidoreductase N-terminal domain-containing protein</fullName>
    </recommendedName>
</protein>
<name>A0A9P0BAR5_BRAAE</name>
<keyword evidence="4" id="KW-0732">Signal</keyword>
<evidence type="ECO:0000256" key="4">
    <source>
        <dbReference type="SAM" id="SignalP"/>
    </source>
</evidence>
<dbReference type="InterPro" id="IPR007867">
    <property type="entry name" value="GMC_OxRtase_C"/>
</dbReference>
<dbReference type="InterPro" id="IPR036188">
    <property type="entry name" value="FAD/NAD-bd_sf"/>
</dbReference>
<feature type="chain" id="PRO_5040362491" description="Glucose-methanol-choline oxidoreductase N-terminal domain-containing protein" evidence="4">
    <location>
        <begin position="19"/>
        <end position="613"/>
    </location>
</feature>
<feature type="binding site" evidence="3">
    <location>
        <position position="282"/>
    </location>
    <ligand>
        <name>FAD</name>
        <dbReference type="ChEBI" id="CHEBI:57692"/>
    </ligand>
</feature>
<reference evidence="6" key="1">
    <citation type="submission" date="2021-12" db="EMBL/GenBank/DDBJ databases">
        <authorList>
            <person name="King R."/>
        </authorList>
    </citation>
    <scope>NUCLEOTIDE SEQUENCE</scope>
</reference>
<dbReference type="SUPFAM" id="SSF51905">
    <property type="entry name" value="FAD/NAD(P)-binding domain"/>
    <property type="match status" value="1"/>
</dbReference>
<evidence type="ECO:0000259" key="5">
    <source>
        <dbReference type="PROSITE" id="PS00624"/>
    </source>
</evidence>
<dbReference type="AlphaFoldDB" id="A0A9P0BAR5"/>